<keyword evidence="4" id="KW-0804">Transcription</keyword>
<dbReference type="RefSeq" id="WP_277579467.1">
    <property type="nucleotide sequence ID" value="NZ_JANRMI010000005.1"/>
</dbReference>
<dbReference type="SUPFAM" id="SSF46785">
    <property type="entry name" value="Winged helix' DNA-binding domain"/>
    <property type="match status" value="1"/>
</dbReference>
<dbReference type="PROSITE" id="PS50931">
    <property type="entry name" value="HTH_LYSR"/>
    <property type="match status" value="1"/>
</dbReference>
<organism evidence="6 7">
    <name type="scientific">Bdellovibrio svalbardensis</name>
    <dbReference type="NCBI Taxonomy" id="2972972"/>
    <lineage>
        <taxon>Bacteria</taxon>
        <taxon>Pseudomonadati</taxon>
        <taxon>Bdellovibrionota</taxon>
        <taxon>Bdellovibrionia</taxon>
        <taxon>Bdellovibrionales</taxon>
        <taxon>Pseudobdellovibrionaceae</taxon>
        <taxon>Bdellovibrio</taxon>
    </lineage>
</organism>
<keyword evidence="2" id="KW-0805">Transcription regulation</keyword>
<keyword evidence="3" id="KW-0238">DNA-binding</keyword>
<feature type="domain" description="HTH lysR-type" evidence="5">
    <location>
        <begin position="4"/>
        <end position="61"/>
    </location>
</feature>
<protein>
    <submittedName>
        <fullName evidence="6">LysR family transcriptional regulator</fullName>
    </submittedName>
</protein>
<dbReference type="PANTHER" id="PTHR30537">
    <property type="entry name" value="HTH-TYPE TRANSCRIPTIONAL REGULATOR"/>
    <property type="match status" value="1"/>
</dbReference>
<comment type="similarity">
    <text evidence="1">Belongs to the LysR transcriptional regulatory family.</text>
</comment>
<evidence type="ECO:0000256" key="1">
    <source>
        <dbReference type="ARBA" id="ARBA00009437"/>
    </source>
</evidence>
<gene>
    <name evidence="6" type="ORF">NWE73_16530</name>
</gene>
<dbReference type="InterPro" id="IPR058163">
    <property type="entry name" value="LysR-type_TF_proteobact-type"/>
</dbReference>
<evidence type="ECO:0000256" key="2">
    <source>
        <dbReference type="ARBA" id="ARBA00023015"/>
    </source>
</evidence>
<dbReference type="Gene3D" id="3.40.190.290">
    <property type="match status" value="1"/>
</dbReference>
<proteinExistence type="inferred from homology"/>
<dbReference type="InterPro" id="IPR036390">
    <property type="entry name" value="WH_DNA-bd_sf"/>
</dbReference>
<keyword evidence="7" id="KW-1185">Reference proteome</keyword>
<dbReference type="Proteomes" id="UP001152321">
    <property type="component" value="Unassembled WGS sequence"/>
</dbReference>
<accession>A0ABT6DM90</accession>
<evidence type="ECO:0000256" key="4">
    <source>
        <dbReference type="ARBA" id="ARBA00023163"/>
    </source>
</evidence>
<dbReference type="InterPro" id="IPR036388">
    <property type="entry name" value="WH-like_DNA-bd_sf"/>
</dbReference>
<evidence type="ECO:0000313" key="7">
    <source>
        <dbReference type="Proteomes" id="UP001152321"/>
    </source>
</evidence>
<dbReference type="Pfam" id="PF00126">
    <property type="entry name" value="HTH_1"/>
    <property type="match status" value="1"/>
</dbReference>
<dbReference type="InterPro" id="IPR005119">
    <property type="entry name" value="LysR_subst-bd"/>
</dbReference>
<dbReference type="EMBL" id="JANRMI010000005">
    <property type="protein sequence ID" value="MDG0817991.1"/>
    <property type="molecule type" value="Genomic_DNA"/>
</dbReference>
<dbReference type="InterPro" id="IPR000847">
    <property type="entry name" value="LysR_HTH_N"/>
</dbReference>
<dbReference type="CDD" id="cd08422">
    <property type="entry name" value="PBP2_CrgA_like"/>
    <property type="match status" value="1"/>
</dbReference>
<reference evidence="6" key="1">
    <citation type="submission" date="2022-08" db="EMBL/GenBank/DDBJ databases">
        <title>Novel Bdellovibrio Species Isolated from Svalbard: Designation Bdellovibrio svalbardensis.</title>
        <authorList>
            <person name="Mitchell R.J."/>
            <person name="Choi S.Y."/>
        </authorList>
    </citation>
    <scope>NUCLEOTIDE SEQUENCE</scope>
    <source>
        <strain evidence="6">PAP01</strain>
    </source>
</reference>
<dbReference type="Gene3D" id="1.10.10.10">
    <property type="entry name" value="Winged helix-like DNA-binding domain superfamily/Winged helix DNA-binding domain"/>
    <property type="match status" value="1"/>
</dbReference>
<dbReference type="PANTHER" id="PTHR30537:SF5">
    <property type="entry name" value="HTH-TYPE TRANSCRIPTIONAL ACTIVATOR TTDR-RELATED"/>
    <property type="match status" value="1"/>
</dbReference>
<name>A0ABT6DM90_9BACT</name>
<dbReference type="SUPFAM" id="SSF53850">
    <property type="entry name" value="Periplasmic binding protein-like II"/>
    <property type="match status" value="1"/>
</dbReference>
<sequence>MEQLDLNQIRTFVRIVQAGSFTKAAEILHQPKSRVSRRLAALEKELGVQLIYRTTRQFQLTDSGRIYFERCKGLIEGLENLTAEMSEATSDVSGVIKLTASDDMGAVKLPIILDEFMRLYPRVRFEVLLSQAYVDLVKESIDVALRIGRLKDSSLKVKKVTVLRNIFVATPGFLERYRNADEFSELAKLPYLSLGSNNQVSPVRTNDGKKITLKMNSIFSCNNPALVVGMALSGRGLAYVPEFLVLEHIKNGRLVHVHKNLHSEEVPISFVMPEQKEVPLKVKKFVEFASKRLKEMFNEA</sequence>
<dbReference type="Pfam" id="PF03466">
    <property type="entry name" value="LysR_substrate"/>
    <property type="match status" value="1"/>
</dbReference>
<comment type="caution">
    <text evidence="6">The sequence shown here is derived from an EMBL/GenBank/DDBJ whole genome shotgun (WGS) entry which is preliminary data.</text>
</comment>
<evidence type="ECO:0000256" key="3">
    <source>
        <dbReference type="ARBA" id="ARBA00023125"/>
    </source>
</evidence>
<evidence type="ECO:0000313" key="6">
    <source>
        <dbReference type="EMBL" id="MDG0817991.1"/>
    </source>
</evidence>
<evidence type="ECO:0000259" key="5">
    <source>
        <dbReference type="PROSITE" id="PS50931"/>
    </source>
</evidence>